<proteinExistence type="predicted"/>
<organism evidence="2 3">
    <name type="scientific">Recurvomyces mirabilis</name>
    <dbReference type="NCBI Taxonomy" id="574656"/>
    <lineage>
        <taxon>Eukaryota</taxon>
        <taxon>Fungi</taxon>
        <taxon>Dikarya</taxon>
        <taxon>Ascomycota</taxon>
        <taxon>Pezizomycotina</taxon>
        <taxon>Dothideomycetes</taxon>
        <taxon>Dothideomycetidae</taxon>
        <taxon>Mycosphaerellales</taxon>
        <taxon>Teratosphaeriaceae</taxon>
        <taxon>Recurvomyces</taxon>
    </lineage>
</organism>
<dbReference type="Proteomes" id="UP001274830">
    <property type="component" value="Unassembled WGS sequence"/>
</dbReference>
<dbReference type="EMBL" id="JAUTXT010000050">
    <property type="protein sequence ID" value="KAK3670872.1"/>
    <property type="molecule type" value="Genomic_DNA"/>
</dbReference>
<feature type="region of interest" description="Disordered" evidence="1">
    <location>
        <begin position="35"/>
        <end position="55"/>
    </location>
</feature>
<protein>
    <submittedName>
        <fullName evidence="2">Uncharacterized protein</fullName>
    </submittedName>
</protein>
<feature type="region of interest" description="Disordered" evidence="1">
    <location>
        <begin position="386"/>
        <end position="420"/>
    </location>
</feature>
<evidence type="ECO:0000313" key="3">
    <source>
        <dbReference type="Proteomes" id="UP001274830"/>
    </source>
</evidence>
<reference evidence="2" key="1">
    <citation type="submission" date="2023-07" db="EMBL/GenBank/DDBJ databases">
        <title>Black Yeasts Isolated from many extreme environments.</title>
        <authorList>
            <person name="Coleine C."/>
            <person name="Stajich J.E."/>
            <person name="Selbmann L."/>
        </authorList>
    </citation>
    <scope>NUCLEOTIDE SEQUENCE</scope>
    <source>
        <strain evidence="2">CCFEE 5485</strain>
    </source>
</reference>
<evidence type="ECO:0000256" key="1">
    <source>
        <dbReference type="SAM" id="MobiDB-lite"/>
    </source>
</evidence>
<accession>A0AAE0TS43</accession>
<evidence type="ECO:0000313" key="2">
    <source>
        <dbReference type="EMBL" id="KAK3670872.1"/>
    </source>
</evidence>
<keyword evidence="3" id="KW-1185">Reference proteome</keyword>
<sequence length="420" mass="45830">MVSSAFDAPFDEALDHSYGQGSSLFDSVDRRQLVPRTGGNTHVQDEAAPLLPTSQSVRRRKENIFTKLKNEFAKNRISVLEWVETKNGQQTMSAADITLQKLDKTMQKLQHTSTNVHIDTSHFANNTAEFMGQPAMTLYLNGQFHAYCVGCRLEGDFTIDGGIVFSVASGITSSSLSVRSSNLKVIAQLGLELLGPYQKQWSAPIFARQLSGELMLPYVSLGPIAGYGIYYEATMSVTIDVSQTSKAQLLVGAELEWPELEISGNSSNERSVEASGLEPHVKEVKKFESNLNLNITALVEHKIGIQAEVKLGKPAGADVSVYIGPGFQVGTEYDTQSRDRRNGFELSRHMLARGGFVAELDAVVTKKQAVGHRDWSGRVKTTCLGTKQSSSVENKDSDSSGGNQESGWSCPGSCTYRTET</sequence>
<dbReference type="AlphaFoldDB" id="A0AAE0TS43"/>
<gene>
    <name evidence="2" type="ORF">LTR78_009316</name>
</gene>
<name>A0AAE0TS43_9PEZI</name>
<comment type="caution">
    <text evidence="2">The sequence shown here is derived from an EMBL/GenBank/DDBJ whole genome shotgun (WGS) entry which is preliminary data.</text>
</comment>